<comment type="subcellular location">
    <subcellularLocation>
        <location evidence="1">Cytoplasm</location>
        <location evidence="1">Cytoskeleton</location>
        <location evidence="1">Cilium axoneme</location>
    </subcellularLocation>
</comment>
<dbReference type="InterPro" id="IPR040111">
    <property type="entry name" value="ODAD4"/>
</dbReference>
<gene>
    <name evidence="6" type="ORF">SNE40_009083</name>
</gene>
<name>A0AAN8JTA3_PATCE</name>
<evidence type="ECO:0000256" key="2">
    <source>
        <dbReference type="ARBA" id="ARBA00034139"/>
    </source>
</evidence>
<reference evidence="6 7" key="1">
    <citation type="submission" date="2024-01" db="EMBL/GenBank/DDBJ databases">
        <title>The genome of the rayed Mediterranean limpet Patella caerulea (Linnaeus, 1758).</title>
        <authorList>
            <person name="Anh-Thu Weber A."/>
            <person name="Halstead-Nussloch G."/>
        </authorList>
    </citation>
    <scope>NUCLEOTIDE SEQUENCE [LARGE SCALE GENOMIC DNA]</scope>
    <source>
        <strain evidence="6">AATW-2023a</strain>
        <tissue evidence="6">Whole specimen</tissue>
    </source>
</reference>
<dbReference type="SMART" id="SM00028">
    <property type="entry name" value="TPR"/>
    <property type="match status" value="3"/>
</dbReference>
<dbReference type="Proteomes" id="UP001347796">
    <property type="component" value="Unassembled WGS sequence"/>
</dbReference>
<dbReference type="SUPFAM" id="SSF48452">
    <property type="entry name" value="TPR-like"/>
    <property type="match status" value="1"/>
</dbReference>
<keyword evidence="7" id="KW-1185">Reference proteome</keyword>
<keyword evidence="4" id="KW-0802">TPR repeat</keyword>
<dbReference type="InterPro" id="IPR019734">
    <property type="entry name" value="TPR_rpt"/>
</dbReference>
<dbReference type="GO" id="GO:0005930">
    <property type="term" value="C:axoneme"/>
    <property type="evidence" value="ECO:0007669"/>
    <property type="project" value="UniProtKB-SubCell"/>
</dbReference>
<evidence type="ECO:0000256" key="3">
    <source>
        <dbReference type="ARBA" id="ARBA00034143"/>
    </source>
</evidence>
<feature type="region of interest" description="Disordered" evidence="5">
    <location>
        <begin position="119"/>
        <end position="181"/>
    </location>
</feature>
<dbReference type="Pfam" id="PF00515">
    <property type="entry name" value="TPR_1"/>
    <property type="match status" value="1"/>
</dbReference>
<dbReference type="InterPro" id="IPR011990">
    <property type="entry name" value="TPR-like_helical_dom_sf"/>
</dbReference>
<dbReference type="AlphaFoldDB" id="A0AAN8JTA3"/>
<evidence type="ECO:0000313" key="6">
    <source>
        <dbReference type="EMBL" id="KAK6181160.1"/>
    </source>
</evidence>
<sequence>MNFDSRRPSVRPDSSKVQRANTLIRLNKKAAIPDLQSGWFDDDSSVSGKAAVDLSNGTMKRVLGRLYTDKEYLEQLKDNINRENTTFKDPKIAALADSGLKFLQERGEYWDNLGPLPPLLLKKRPKPRKKEGFMGSSYSLHSDTSQTTATTNSTKKSKTSQKSNRDQIMDPNENLQFEFRSYRPNTRYNQRNLEKMNEKRRVEMEEKAKLSRERREDKLTKAADECKEQTTLYFKKALKDIDKEFSAEYFESCEQLVLDCFKDLKNFKDDDVDNKQYFHSRLYNCLGNMNFKLEKYDQAMVCYQNALQESGSNEEFVTLGNIGRIYTYQEQHNMAMETYTQQARIATSKDETSQAFLNLGSGFLALNQFEYAKDCGRKSLNAARCADNRQREIESTILVAVCMAHLNKHKEANRKISQAQHLTNKLGNRGLTKMVEAAESEVQHVIKRNRGSAGRTRERRNTHRSFLPPISLQARSTLISTPA</sequence>
<evidence type="ECO:0000256" key="5">
    <source>
        <dbReference type="SAM" id="MobiDB-lite"/>
    </source>
</evidence>
<dbReference type="Gene3D" id="1.25.40.10">
    <property type="entry name" value="Tetratricopeptide repeat domain"/>
    <property type="match status" value="1"/>
</dbReference>
<dbReference type="PROSITE" id="PS50005">
    <property type="entry name" value="TPR"/>
    <property type="match status" value="1"/>
</dbReference>
<proteinExistence type="predicted"/>
<dbReference type="PANTHER" id="PTHR23040:SF2">
    <property type="entry name" value="OUTER DYNEIN ARM-DOCKING COMPLEX SUBUNIT 4"/>
    <property type="match status" value="1"/>
</dbReference>
<feature type="repeat" description="TPR" evidence="4">
    <location>
        <begin position="280"/>
        <end position="313"/>
    </location>
</feature>
<feature type="compositionally biased region" description="Low complexity" evidence="5">
    <location>
        <begin position="144"/>
        <end position="154"/>
    </location>
</feature>
<organism evidence="6 7">
    <name type="scientific">Patella caerulea</name>
    <name type="common">Rayed Mediterranean limpet</name>
    <dbReference type="NCBI Taxonomy" id="87958"/>
    <lineage>
        <taxon>Eukaryota</taxon>
        <taxon>Metazoa</taxon>
        <taxon>Spiralia</taxon>
        <taxon>Lophotrochozoa</taxon>
        <taxon>Mollusca</taxon>
        <taxon>Gastropoda</taxon>
        <taxon>Patellogastropoda</taxon>
        <taxon>Patelloidea</taxon>
        <taxon>Patellidae</taxon>
        <taxon>Patella</taxon>
    </lineage>
</organism>
<accession>A0AAN8JTA3</accession>
<dbReference type="PANTHER" id="PTHR23040">
    <property type="match status" value="1"/>
</dbReference>
<evidence type="ECO:0000256" key="1">
    <source>
        <dbReference type="ARBA" id="ARBA00004430"/>
    </source>
</evidence>
<dbReference type="EMBL" id="JAZGQO010000007">
    <property type="protein sequence ID" value="KAK6181160.1"/>
    <property type="molecule type" value="Genomic_DNA"/>
</dbReference>
<protein>
    <recommendedName>
        <fullName evidence="2">Outer dynein arm-docking complex subunit 4</fullName>
    </recommendedName>
    <alternativeName>
        <fullName evidence="3">Tetratricopeptide repeat protein 25</fullName>
    </alternativeName>
</protein>
<evidence type="ECO:0000256" key="4">
    <source>
        <dbReference type="PROSITE-ProRule" id="PRU00339"/>
    </source>
</evidence>
<evidence type="ECO:0000313" key="7">
    <source>
        <dbReference type="Proteomes" id="UP001347796"/>
    </source>
</evidence>
<comment type="caution">
    <text evidence="6">The sequence shown here is derived from an EMBL/GenBank/DDBJ whole genome shotgun (WGS) entry which is preliminary data.</text>
</comment>